<evidence type="ECO:0000256" key="3">
    <source>
        <dbReference type="ARBA" id="ARBA00023125"/>
    </source>
</evidence>
<dbReference type="GO" id="GO:0005634">
    <property type="term" value="C:nucleus"/>
    <property type="evidence" value="ECO:0007669"/>
    <property type="project" value="UniProtKB-SubCell"/>
</dbReference>
<dbReference type="SUPFAM" id="SSF55455">
    <property type="entry name" value="SRF-like"/>
    <property type="match status" value="1"/>
</dbReference>
<proteinExistence type="predicted"/>
<name>A0AAV1I724_9CHLO</name>
<organism evidence="8 9">
    <name type="scientific">Coccomyxa viridis</name>
    <dbReference type="NCBI Taxonomy" id="1274662"/>
    <lineage>
        <taxon>Eukaryota</taxon>
        <taxon>Viridiplantae</taxon>
        <taxon>Chlorophyta</taxon>
        <taxon>core chlorophytes</taxon>
        <taxon>Trebouxiophyceae</taxon>
        <taxon>Trebouxiophyceae incertae sedis</taxon>
        <taxon>Coccomyxaceae</taxon>
        <taxon>Coccomyxa</taxon>
    </lineage>
</organism>
<feature type="domain" description="MADS-box" evidence="7">
    <location>
        <begin position="153"/>
        <end position="194"/>
    </location>
</feature>
<comment type="caution">
    <text evidence="8">The sequence shown here is derived from an EMBL/GenBank/DDBJ whole genome shotgun (WGS) entry which is preliminary data.</text>
</comment>
<evidence type="ECO:0000256" key="6">
    <source>
        <dbReference type="SAM" id="MobiDB-lite"/>
    </source>
</evidence>
<feature type="region of interest" description="Disordered" evidence="6">
    <location>
        <begin position="227"/>
        <end position="278"/>
    </location>
</feature>
<accession>A0AAV1I724</accession>
<dbReference type="EMBL" id="CAUYUE010000007">
    <property type="protein sequence ID" value="CAK0782569.1"/>
    <property type="molecule type" value="Genomic_DNA"/>
</dbReference>
<feature type="compositionally biased region" description="Gly residues" evidence="6">
    <location>
        <begin position="398"/>
        <end position="407"/>
    </location>
</feature>
<dbReference type="Proteomes" id="UP001314263">
    <property type="component" value="Unassembled WGS sequence"/>
</dbReference>
<feature type="region of interest" description="Disordered" evidence="6">
    <location>
        <begin position="1"/>
        <end position="35"/>
    </location>
</feature>
<evidence type="ECO:0000256" key="2">
    <source>
        <dbReference type="ARBA" id="ARBA00023015"/>
    </source>
</evidence>
<keyword evidence="2" id="KW-0805">Transcription regulation</keyword>
<feature type="region of interest" description="Disordered" evidence="6">
    <location>
        <begin position="135"/>
        <end position="156"/>
    </location>
</feature>
<feature type="compositionally biased region" description="Basic and acidic residues" evidence="6">
    <location>
        <begin position="25"/>
        <end position="35"/>
    </location>
</feature>
<evidence type="ECO:0000256" key="4">
    <source>
        <dbReference type="ARBA" id="ARBA00023163"/>
    </source>
</evidence>
<dbReference type="InterPro" id="IPR036879">
    <property type="entry name" value="TF_MADSbox_sf"/>
</dbReference>
<sequence length="407" mass="43271">MSGPPEHSLAPGAGQVDMGAGPGDDQPRKRLRHDEHDVAAHQHALAHALPHAYYAANPQAFPEGTLEHLLRGEGDPNDPNHQHAVSLQVLAQAQAAHMAAQVQTAAQQQAGVQQAGGQGGDGSQSEPAGFTYRNRARRKASEKPHGASQIRQSFSKRKRGIAQKAYQLHKITDAKVFLFLANEKGASWAYSTPGFGATLGPAHLKMMRQMAMPDLDEAAKDGEQAVTALMPHPPGGEGDPDDRNLHVPAGEYHNDPDEPGGPVDDGNAEHGGHEQAMWGQDPNQHLQQLHEAAVIAQQQQQHAQQHEYPTSSMPPDMHNGGGMHYIADAASHLAEHPEAQHPQYAMPGAPQDPSHHHQAVHQDHQQGSQPPDYAALGAPVDVPHDGAPAIGVPSHMSGGQGGGDHKA</sequence>
<keyword evidence="5" id="KW-0539">Nucleus</keyword>
<reference evidence="8 9" key="1">
    <citation type="submission" date="2023-10" db="EMBL/GenBank/DDBJ databases">
        <authorList>
            <person name="Maclean D."/>
            <person name="Macfadyen A."/>
        </authorList>
    </citation>
    <scope>NUCLEOTIDE SEQUENCE [LARGE SCALE GENOMIC DNA]</scope>
</reference>
<evidence type="ECO:0000313" key="8">
    <source>
        <dbReference type="EMBL" id="CAK0782569.1"/>
    </source>
</evidence>
<keyword evidence="9" id="KW-1185">Reference proteome</keyword>
<dbReference type="GO" id="GO:0046983">
    <property type="term" value="F:protein dimerization activity"/>
    <property type="evidence" value="ECO:0007669"/>
    <property type="project" value="InterPro"/>
</dbReference>
<dbReference type="PROSITE" id="PS50066">
    <property type="entry name" value="MADS_BOX_2"/>
    <property type="match status" value="1"/>
</dbReference>
<evidence type="ECO:0000259" key="7">
    <source>
        <dbReference type="PROSITE" id="PS50066"/>
    </source>
</evidence>
<dbReference type="InterPro" id="IPR002100">
    <property type="entry name" value="TF_MADSbox"/>
</dbReference>
<gene>
    <name evidence="8" type="ORF">CVIRNUC_005781</name>
</gene>
<dbReference type="Gene3D" id="3.40.1810.10">
    <property type="entry name" value="Transcription factor, MADS-box"/>
    <property type="match status" value="1"/>
</dbReference>
<evidence type="ECO:0000256" key="1">
    <source>
        <dbReference type="ARBA" id="ARBA00004123"/>
    </source>
</evidence>
<keyword evidence="4" id="KW-0804">Transcription</keyword>
<feature type="region of interest" description="Disordered" evidence="6">
    <location>
        <begin position="294"/>
        <end position="324"/>
    </location>
</feature>
<dbReference type="GO" id="GO:0003677">
    <property type="term" value="F:DNA binding"/>
    <property type="evidence" value="ECO:0007669"/>
    <property type="project" value="UniProtKB-KW"/>
</dbReference>
<evidence type="ECO:0000313" key="9">
    <source>
        <dbReference type="Proteomes" id="UP001314263"/>
    </source>
</evidence>
<dbReference type="AlphaFoldDB" id="A0AAV1I724"/>
<keyword evidence="3" id="KW-0238">DNA-binding</keyword>
<comment type="subcellular location">
    <subcellularLocation>
        <location evidence="1">Nucleus</location>
    </subcellularLocation>
</comment>
<feature type="region of interest" description="Disordered" evidence="6">
    <location>
        <begin position="342"/>
        <end position="407"/>
    </location>
</feature>
<evidence type="ECO:0000256" key="5">
    <source>
        <dbReference type="ARBA" id="ARBA00023242"/>
    </source>
</evidence>
<protein>
    <recommendedName>
        <fullName evidence="7">MADS-box domain-containing protein</fullName>
    </recommendedName>
</protein>